<gene>
    <name evidence="2" type="ORF">OsI_37770</name>
</gene>
<dbReference type="InterPro" id="IPR038408">
    <property type="entry name" value="GNK2_sf"/>
</dbReference>
<dbReference type="Gramene" id="BGIOSGA036476-TA">
    <property type="protein sequence ID" value="BGIOSGA036476-PA"/>
    <property type="gene ID" value="BGIOSGA036476"/>
</dbReference>
<evidence type="ECO:0000313" key="2">
    <source>
        <dbReference type="EMBL" id="EEC68993.1"/>
    </source>
</evidence>
<keyword evidence="3" id="KW-1185">Reference proteome</keyword>
<evidence type="ECO:0000313" key="3">
    <source>
        <dbReference type="Proteomes" id="UP000007015"/>
    </source>
</evidence>
<dbReference type="Gene3D" id="3.30.430.20">
    <property type="entry name" value="Gnk2 domain, C-X8-C-X2-C motif"/>
    <property type="match status" value="1"/>
</dbReference>
<organism evidence="2 3">
    <name type="scientific">Oryza sativa subsp. indica</name>
    <name type="common">Rice</name>
    <dbReference type="NCBI Taxonomy" id="39946"/>
    <lineage>
        <taxon>Eukaryota</taxon>
        <taxon>Viridiplantae</taxon>
        <taxon>Streptophyta</taxon>
        <taxon>Embryophyta</taxon>
        <taxon>Tracheophyta</taxon>
        <taxon>Spermatophyta</taxon>
        <taxon>Magnoliopsida</taxon>
        <taxon>Liliopsida</taxon>
        <taxon>Poales</taxon>
        <taxon>Poaceae</taxon>
        <taxon>BOP clade</taxon>
        <taxon>Oryzoideae</taxon>
        <taxon>Oryzeae</taxon>
        <taxon>Oryzinae</taxon>
        <taxon>Oryza</taxon>
        <taxon>Oryza sativa</taxon>
    </lineage>
</organism>
<sequence length="143" mass="15669">MENIASQDNPSYISQGRSFSETVMLFVDDVARKTTDLSKGFATGREKVLGNEYNYTIFGLAQCSPELNSSECVELSGSKNIEGFGDSRGEKDAELTESKEIEGFGDSRDENDAELTRSKQIGDFGDSGGEKDADPTRSKERRS</sequence>
<name>B8BNK2_ORYSI</name>
<feature type="compositionally biased region" description="Basic and acidic residues" evidence="1">
    <location>
        <begin position="128"/>
        <end position="143"/>
    </location>
</feature>
<dbReference type="Proteomes" id="UP000007015">
    <property type="component" value="Chromosome 12"/>
</dbReference>
<dbReference type="HOGENOM" id="CLU_1809384_0_0_1"/>
<accession>B8BNK2</accession>
<evidence type="ECO:0000256" key="1">
    <source>
        <dbReference type="SAM" id="MobiDB-lite"/>
    </source>
</evidence>
<protein>
    <submittedName>
        <fullName evidence="2">Uncharacterized protein</fullName>
    </submittedName>
</protein>
<reference evidence="2 3" key="1">
    <citation type="journal article" date="2005" name="PLoS Biol.">
        <title>The genomes of Oryza sativa: a history of duplications.</title>
        <authorList>
            <person name="Yu J."/>
            <person name="Wang J."/>
            <person name="Lin W."/>
            <person name="Li S."/>
            <person name="Li H."/>
            <person name="Zhou J."/>
            <person name="Ni P."/>
            <person name="Dong W."/>
            <person name="Hu S."/>
            <person name="Zeng C."/>
            <person name="Zhang J."/>
            <person name="Zhang Y."/>
            <person name="Li R."/>
            <person name="Xu Z."/>
            <person name="Li S."/>
            <person name="Li X."/>
            <person name="Zheng H."/>
            <person name="Cong L."/>
            <person name="Lin L."/>
            <person name="Yin J."/>
            <person name="Geng J."/>
            <person name="Li G."/>
            <person name="Shi J."/>
            <person name="Liu J."/>
            <person name="Lv H."/>
            <person name="Li J."/>
            <person name="Wang J."/>
            <person name="Deng Y."/>
            <person name="Ran L."/>
            <person name="Shi X."/>
            <person name="Wang X."/>
            <person name="Wu Q."/>
            <person name="Li C."/>
            <person name="Ren X."/>
            <person name="Wang J."/>
            <person name="Wang X."/>
            <person name="Li D."/>
            <person name="Liu D."/>
            <person name="Zhang X."/>
            <person name="Ji Z."/>
            <person name="Zhao W."/>
            <person name="Sun Y."/>
            <person name="Zhang Z."/>
            <person name="Bao J."/>
            <person name="Han Y."/>
            <person name="Dong L."/>
            <person name="Ji J."/>
            <person name="Chen P."/>
            <person name="Wu S."/>
            <person name="Liu J."/>
            <person name="Xiao Y."/>
            <person name="Bu D."/>
            <person name="Tan J."/>
            <person name="Yang L."/>
            <person name="Ye C."/>
            <person name="Zhang J."/>
            <person name="Xu J."/>
            <person name="Zhou Y."/>
            <person name="Yu Y."/>
            <person name="Zhang B."/>
            <person name="Zhuang S."/>
            <person name="Wei H."/>
            <person name="Liu B."/>
            <person name="Lei M."/>
            <person name="Yu H."/>
            <person name="Li Y."/>
            <person name="Xu H."/>
            <person name="Wei S."/>
            <person name="He X."/>
            <person name="Fang L."/>
            <person name="Zhang Z."/>
            <person name="Zhang Y."/>
            <person name="Huang X."/>
            <person name="Su Z."/>
            <person name="Tong W."/>
            <person name="Li J."/>
            <person name="Tong Z."/>
            <person name="Li S."/>
            <person name="Ye J."/>
            <person name="Wang L."/>
            <person name="Fang L."/>
            <person name="Lei T."/>
            <person name="Chen C."/>
            <person name="Chen H."/>
            <person name="Xu Z."/>
            <person name="Li H."/>
            <person name="Huang H."/>
            <person name="Zhang F."/>
            <person name="Xu H."/>
            <person name="Li N."/>
            <person name="Zhao C."/>
            <person name="Li S."/>
            <person name="Dong L."/>
            <person name="Huang Y."/>
            <person name="Li L."/>
            <person name="Xi Y."/>
            <person name="Qi Q."/>
            <person name="Li W."/>
            <person name="Zhang B."/>
            <person name="Hu W."/>
            <person name="Zhang Y."/>
            <person name="Tian X."/>
            <person name="Jiao Y."/>
            <person name="Liang X."/>
            <person name="Jin J."/>
            <person name="Gao L."/>
            <person name="Zheng W."/>
            <person name="Hao B."/>
            <person name="Liu S."/>
            <person name="Wang W."/>
            <person name="Yuan L."/>
            <person name="Cao M."/>
            <person name="McDermott J."/>
            <person name="Samudrala R."/>
            <person name="Wang J."/>
            <person name="Wong G.K."/>
            <person name="Yang H."/>
        </authorList>
    </citation>
    <scope>NUCLEOTIDE SEQUENCE [LARGE SCALE GENOMIC DNA]</scope>
    <source>
        <strain evidence="3">cv. 93-11</strain>
    </source>
</reference>
<feature type="region of interest" description="Disordered" evidence="1">
    <location>
        <begin position="78"/>
        <end position="143"/>
    </location>
</feature>
<proteinExistence type="predicted"/>
<dbReference type="EMBL" id="CM000137">
    <property type="protein sequence ID" value="EEC68993.1"/>
    <property type="molecule type" value="Genomic_DNA"/>
</dbReference>
<dbReference type="CDD" id="cd23509">
    <property type="entry name" value="Gnk2-like"/>
    <property type="match status" value="1"/>
</dbReference>
<dbReference type="AlphaFoldDB" id="B8BNK2"/>
<feature type="compositionally biased region" description="Basic and acidic residues" evidence="1">
    <location>
        <begin position="85"/>
        <end position="117"/>
    </location>
</feature>